<accession>A0A8T2RBH5</accession>
<feature type="domain" description="PUM-HD" evidence="9">
    <location>
        <begin position="679"/>
        <end position="1019"/>
    </location>
</feature>
<feature type="repeat" description="Pumilio" evidence="7">
    <location>
        <begin position="843"/>
        <end position="879"/>
    </location>
</feature>
<sequence length="1036" mass="113156">MATENPMRIMATSGGLTLNETIRSSSPNRLVSSSVGECVAQELGMLLRSHNRLDNFLSEDVLPHRSGSAPPIVQGSLAAIGSFLPAGANPESSCIVSSGSKDDVELVGSEQELRSDPSYLAYYYSHINSNPRLPPPIITRDNYLLAQHLTASSPSDKIKLRSLDDNNKKSLFLSQPRLPTYNEEPEPPEDEKTPINDTLKQVSDNCIDKDVDVMSLSSLYGSGARHKSLVDLIQQDFPRTPSPVYNQSRSSNRVNVEEGADNSSGRESLLQQSSFSTQPVPVLNAALTGSRSAGLLSTDGQMGLHSIGNTSMGVSAENSAFIGRVVAPDCSKVNEFFPVNIQGANGTPKLGTKLSSLRTACTADLDCAFQTLTLSSRQVSAEQREQSNHPHWEAQAHPHSGRPQKIYGQQSLSIQGQSIVECQTISHALQQRLQLRSLDQVHVSSGMSHFLNQNAFLQPLTEFEKIAAGAAALSSINAGDSHYPSPQAATLYAPQFGISGYSNPSLLPGIMTNHATSMSCESVAATGTSASAAAGVRSQSSSLGPPKRVGLDMQQLLRSTSQPGLSLQSQLSDPLYLRYLQQRTTNDLGDHKAQFAQDGSLGIPMQSKSNSISSMYYGSPPGVGFIMPYTNSPLSSSLLARSPGIPGALFLRHAGRSTAGGAFGSWQIQGGGDIGEDLRGSSLLDELKNSKTRRFELADIAGHVVEFSTDQHGSRFIQQKLETASADEKALVFFEVLPRALSLMTDVFGNYVIQKFFEHGSAEQRFELAKQLMGHVLSLSLQMYGCRVIQKALEAVELEQKILIVTELDGHVMRCVRDQNGNHVIQKSIECVHPEHIQFIISAFYGQVVMLSMHPYGCRVIQRVLEHCTDEQKQNGIMDDIMRSACSLAQDQYGNYVVQHVLEHGKPHEKSDIMTKLAGQIVQMSQHKFASNVVEKCLEFGGPNERQILINEMLGDTEENEPLQAMMKDQYANYVVQKVLETCDDEQRELLLSRIRVHLHALKKYTYGKHIVARVEKLLTAGGNLCNYIRENSANV</sequence>
<dbReference type="InterPro" id="IPR001313">
    <property type="entry name" value="Pumilio_RNA-bd_rpt"/>
</dbReference>
<evidence type="ECO:0000256" key="2">
    <source>
        <dbReference type="ARBA" id="ARBA00022490"/>
    </source>
</evidence>
<evidence type="ECO:0000313" key="10">
    <source>
        <dbReference type="EMBL" id="KAH7293197.1"/>
    </source>
</evidence>
<reference evidence="10" key="1">
    <citation type="submission" date="2021-08" db="EMBL/GenBank/DDBJ databases">
        <title>WGS assembly of Ceratopteris richardii.</title>
        <authorList>
            <person name="Marchant D.B."/>
            <person name="Chen G."/>
            <person name="Jenkins J."/>
            <person name="Shu S."/>
            <person name="Leebens-Mack J."/>
            <person name="Grimwood J."/>
            <person name="Schmutz J."/>
            <person name="Soltis P."/>
            <person name="Soltis D."/>
            <person name="Chen Z.-H."/>
        </authorList>
    </citation>
    <scope>NUCLEOTIDE SEQUENCE</scope>
    <source>
        <strain evidence="10">Whitten #5841</strain>
        <tissue evidence="10">Leaf</tissue>
    </source>
</reference>
<dbReference type="InterPro" id="IPR016024">
    <property type="entry name" value="ARM-type_fold"/>
</dbReference>
<evidence type="ECO:0000256" key="4">
    <source>
        <dbReference type="ARBA" id="ARBA00022845"/>
    </source>
</evidence>
<dbReference type="OMA" id="NEKCEIM"/>
<comment type="caution">
    <text evidence="10">The sequence shown here is derived from an EMBL/GenBank/DDBJ whole genome shotgun (WGS) entry which is preliminary data.</text>
</comment>
<feature type="repeat" description="Pumilio" evidence="7">
    <location>
        <begin position="736"/>
        <end position="770"/>
    </location>
</feature>
<feature type="compositionally biased region" description="Polar residues" evidence="8">
    <location>
        <begin position="243"/>
        <end position="254"/>
    </location>
</feature>
<dbReference type="Proteomes" id="UP000825935">
    <property type="component" value="Chromosome 28"/>
</dbReference>
<feature type="repeat" description="Pumilio" evidence="7">
    <location>
        <begin position="916"/>
        <end position="951"/>
    </location>
</feature>
<feature type="repeat" description="Pumilio" evidence="7">
    <location>
        <begin position="880"/>
        <end position="915"/>
    </location>
</feature>
<comment type="function">
    <text evidence="6">Sequence-specific RNA-binding protein that regulates translation and mRNA stability by binding the 3'-UTR of target mRNAs. Binds the APUM-binding elements (APBEs) in the 3'-UTR mRNA sequence of CLV1, PNH, WUS and FAS2.</text>
</comment>
<evidence type="ECO:0000256" key="3">
    <source>
        <dbReference type="ARBA" id="ARBA00022737"/>
    </source>
</evidence>
<evidence type="ECO:0000256" key="6">
    <source>
        <dbReference type="ARBA" id="ARBA00055193"/>
    </source>
</evidence>
<evidence type="ECO:0000256" key="7">
    <source>
        <dbReference type="PROSITE-ProRule" id="PRU00317"/>
    </source>
</evidence>
<dbReference type="PANTHER" id="PTHR12537:SF12">
    <property type="entry name" value="MATERNAL PROTEIN PUMILIO"/>
    <property type="match status" value="1"/>
</dbReference>
<keyword evidence="4" id="KW-0810">Translation regulation</keyword>
<dbReference type="PROSITE" id="PS50302">
    <property type="entry name" value="PUM"/>
    <property type="match status" value="8"/>
</dbReference>
<feature type="repeat" description="Pumilio" evidence="7">
    <location>
        <begin position="952"/>
        <end position="993"/>
    </location>
</feature>
<dbReference type="CDD" id="cd07920">
    <property type="entry name" value="Pumilio"/>
    <property type="match status" value="1"/>
</dbReference>
<dbReference type="InterPro" id="IPR011989">
    <property type="entry name" value="ARM-like"/>
</dbReference>
<keyword evidence="5" id="KW-0694">RNA-binding</keyword>
<dbReference type="EMBL" id="CM035433">
    <property type="protein sequence ID" value="KAH7293197.1"/>
    <property type="molecule type" value="Genomic_DNA"/>
</dbReference>
<dbReference type="FunFam" id="1.25.10.10:FF:000004">
    <property type="entry name" value="Pumilio homolog 1 isoform 2"/>
    <property type="match status" value="1"/>
</dbReference>
<proteinExistence type="predicted"/>
<evidence type="ECO:0000256" key="1">
    <source>
        <dbReference type="ARBA" id="ARBA00004496"/>
    </source>
</evidence>
<dbReference type="Pfam" id="PF00806">
    <property type="entry name" value="PUF"/>
    <property type="match status" value="8"/>
</dbReference>
<keyword evidence="11" id="KW-1185">Reference proteome</keyword>
<dbReference type="GO" id="GO:0006417">
    <property type="term" value="P:regulation of translation"/>
    <property type="evidence" value="ECO:0007669"/>
    <property type="project" value="UniProtKB-KW"/>
</dbReference>
<feature type="compositionally biased region" description="Polar residues" evidence="8">
    <location>
        <begin position="261"/>
        <end position="274"/>
    </location>
</feature>
<dbReference type="OrthoDB" id="668540at2759"/>
<evidence type="ECO:0000256" key="8">
    <source>
        <dbReference type="SAM" id="MobiDB-lite"/>
    </source>
</evidence>
<keyword evidence="3" id="KW-0677">Repeat</keyword>
<dbReference type="AlphaFoldDB" id="A0A8T2RBH5"/>
<organism evidence="10 11">
    <name type="scientific">Ceratopteris richardii</name>
    <name type="common">Triangle waterfern</name>
    <dbReference type="NCBI Taxonomy" id="49495"/>
    <lineage>
        <taxon>Eukaryota</taxon>
        <taxon>Viridiplantae</taxon>
        <taxon>Streptophyta</taxon>
        <taxon>Embryophyta</taxon>
        <taxon>Tracheophyta</taxon>
        <taxon>Polypodiopsida</taxon>
        <taxon>Polypodiidae</taxon>
        <taxon>Polypodiales</taxon>
        <taxon>Pteridineae</taxon>
        <taxon>Pteridaceae</taxon>
        <taxon>Parkerioideae</taxon>
        <taxon>Ceratopteris</taxon>
    </lineage>
</organism>
<dbReference type="InterPro" id="IPR033712">
    <property type="entry name" value="Pumilio_RNA-bd"/>
</dbReference>
<protein>
    <recommendedName>
        <fullName evidence="9">PUM-HD domain-containing protein</fullName>
    </recommendedName>
</protein>
<feature type="region of interest" description="Disordered" evidence="8">
    <location>
        <begin position="237"/>
        <end position="274"/>
    </location>
</feature>
<feature type="repeat" description="Pumilio" evidence="7">
    <location>
        <begin position="771"/>
        <end position="806"/>
    </location>
</feature>
<feature type="region of interest" description="Disordered" evidence="8">
    <location>
        <begin position="169"/>
        <end position="197"/>
    </location>
</feature>
<dbReference type="GO" id="GO:0003729">
    <property type="term" value="F:mRNA binding"/>
    <property type="evidence" value="ECO:0007669"/>
    <property type="project" value="TreeGrafter"/>
</dbReference>
<gene>
    <name evidence="10" type="ORF">KP509_28G015200</name>
</gene>
<dbReference type="PANTHER" id="PTHR12537">
    <property type="entry name" value="RNA BINDING PROTEIN PUMILIO-RELATED"/>
    <property type="match status" value="1"/>
</dbReference>
<feature type="compositionally biased region" description="Basic and acidic residues" evidence="8">
    <location>
        <begin position="382"/>
        <end position="396"/>
    </location>
</feature>
<dbReference type="SUPFAM" id="SSF48371">
    <property type="entry name" value="ARM repeat"/>
    <property type="match status" value="1"/>
</dbReference>
<dbReference type="PROSITE" id="PS50303">
    <property type="entry name" value="PUM_HD"/>
    <property type="match status" value="1"/>
</dbReference>
<evidence type="ECO:0000259" key="9">
    <source>
        <dbReference type="PROSITE" id="PS50303"/>
    </source>
</evidence>
<dbReference type="GO" id="GO:0005737">
    <property type="term" value="C:cytoplasm"/>
    <property type="evidence" value="ECO:0007669"/>
    <property type="project" value="UniProtKB-SubCell"/>
</dbReference>
<dbReference type="Gene3D" id="1.25.10.10">
    <property type="entry name" value="Leucine-rich Repeat Variant"/>
    <property type="match status" value="1"/>
</dbReference>
<dbReference type="InterPro" id="IPR033133">
    <property type="entry name" value="PUM-HD"/>
</dbReference>
<dbReference type="InterPro" id="IPR012940">
    <property type="entry name" value="NABP"/>
</dbReference>
<name>A0A8T2RBH5_CERRI</name>
<comment type="subcellular location">
    <subcellularLocation>
        <location evidence="1">Cytoplasm</location>
    </subcellularLocation>
</comment>
<evidence type="ECO:0000256" key="5">
    <source>
        <dbReference type="ARBA" id="ARBA00022884"/>
    </source>
</evidence>
<feature type="repeat" description="Pumilio" evidence="7">
    <location>
        <begin position="699"/>
        <end position="735"/>
    </location>
</feature>
<feature type="repeat" description="Pumilio" evidence="7">
    <location>
        <begin position="807"/>
        <end position="842"/>
    </location>
</feature>
<evidence type="ECO:0000313" key="11">
    <source>
        <dbReference type="Proteomes" id="UP000825935"/>
    </source>
</evidence>
<dbReference type="SMART" id="SM00025">
    <property type="entry name" value="Pumilio"/>
    <property type="match status" value="8"/>
</dbReference>
<keyword evidence="2" id="KW-0963">Cytoplasm</keyword>
<dbReference type="Pfam" id="PF07990">
    <property type="entry name" value="NABP"/>
    <property type="match status" value="2"/>
</dbReference>
<feature type="region of interest" description="Disordered" evidence="8">
    <location>
        <begin position="378"/>
        <end position="402"/>
    </location>
</feature>